<organism evidence="1 2">
    <name type="scientific">Schistosoma margrebowiei</name>
    <dbReference type="NCBI Taxonomy" id="48269"/>
    <lineage>
        <taxon>Eukaryota</taxon>
        <taxon>Metazoa</taxon>
        <taxon>Spiralia</taxon>
        <taxon>Lophotrochozoa</taxon>
        <taxon>Platyhelminthes</taxon>
        <taxon>Trematoda</taxon>
        <taxon>Digenea</taxon>
        <taxon>Strigeidida</taxon>
        <taxon>Schistosomatoidea</taxon>
        <taxon>Schistosomatidae</taxon>
        <taxon>Schistosoma</taxon>
    </lineage>
</organism>
<reference evidence="1 2" key="1">
    <citation type="submission" date="2018-11" db="EMBL/GenBank/DDBJ databases">
        <authorList>
            <consortium name="Pathogen Informatics"/>
        </authorList>
    </citation>
    <scope>NUCLEOTIDE SEQUENCE [LARGE SCALE GENOMIC DNA]</scope>
    <source>
        <strain evidence="1 2">Zambia</strain>
    </source>
</reference>
<protein>
    <submittedName>
        <fullName evidence="1">Uncharacterized protein</fullName>
    </submittedName>
</protein>
<evidence type="ECO:0000313" key="2">
    <source>
        <dbReference type="Proteomes" id="UP000277204"/>
    </source>
</evidence>
<accession>A0A3P8E1P4</accession>
<name>A0A3P8E1P4_9TREM</name>
<proteinExistence type="predicted"/>
<dbReference type="EMBL" id="UZAI01008201">
    <property type="protein sequence ID" value="VDP01356.1"/>
    <property type="molecule type" value="Genomic_DNA"/>
</dbReference>
<dbReference type="AlphaFoldDB" id="A0A3P8E1P4"/>
<dbReference type="Proteomes" id="UP000277204">
    <property type="component" value="Unassembled WGS sequence"/>
</dbReference>
<sequence>MSINQLQTDRSQAVLAAAYADREFVTSNSTLGKLKLSSQGIMINSSSDRSNNSTVPNSLVNSLQSTTNINCLSDSYNRNAQNFNMQPNSIIQRHHHLSSMPQSSIGTLESSSTLHNSKSNSISSNLSCSLSSDSMMNKSFGSFPFKLVSVNLLLLSLFTNLFVRCLYAPHTKG</sequence>
<gene>
    <name evidence="1" type="ORF">SMRZ_LOCUS12633</name>
</gene>
<evidence type="ECO:0000313" key="1">
    <source>
        <dbReference type="EMBL" id="VDP01356.1"/>
    </source>
</evidence>
<keyword evidence="2" id="KW-1185">Reference proteome</keyword>